<evidence type="ECO:0000256" key="5">
    <source>
        <dbReference type="ARBA" id="ARBA00023145"/>
    </source>
</evidence>
<dbReference type="STRING" id="91928.A0A0D2AT62"/>
<dbReference type="RefSeq" id="XP_016229926.1">
    <property type="nucleotide sequence ID" value="XM_016386360.1"/>
</dbReference>
<comment type="similarity">
    <text evidence="6">Belongs to the peptidase S8 family.</text>
</comment>
<feature type="active site" description="Charge relay system" evidence="6">
    <location>
        <position position="362"/>
    </location>
</feature>
<dbReference type="Gene3D" id="3.40.50.1580">
    <property type="entry name" value="Nucleoside phosphorylase domain"/>
    <property type="match status" value="1"/>
</dbReference>
<dbReference type="AlphaFoldDB" id="A0A0D2AT62"/>
<protein>
    <recommendedName>
        <fullName evidence="7">Peptidase S8/S53 domain-containing protein</fullName>
    </recommendedName>
</protein>
<keyword evidence="9" id="KW-1185">Reference proteome</keyword>
<proteinExistence type="inferred from homology"/>
<dbReference type="EMBL" id="KN847504">
    <property type="protein sequence ID" value="KIW09710.1"/>
    <property type="molecule type" value="Genomic_DNA"/>
</dbReference>
<keyword evidence="1 6" id="KW-0645">Protease</keyword>
<dbReference type="InterPro" id="IPR023827">
    <property type="entry name" value="Peptidase_S8_Asp-AS"/>
</dbReference>
<evidence type="ECO:0000256" key="2">
    <source>
        <dbReference type="ARBA" id="ARBA00022729"/>
    </source>
</evidence>
<feature type="active site" description="Charge relay system" evidence="6">
    <location>
        <position position="561"/>
    </location>
</feature>
<dbReference type="SUPFAM" id="SSF52743">
    <property type="entry name" value="Subtilisin-like"/>
    <property type="match status" value="1"/>
</dbReference>
<dbReference type="PANTHER" id="PTHR46082">
    <property type="entry name" value="ATP/GTP-BINDING PROTEIN-RELATED"/>
    <property type="match status" value="1"/>
</dbReference>
<evidence type="ECO:0000256" key="6">
    <source>
        <dbReference type="PROSITE-ProRule" id="PRU01240"/>
    </source>
</evidence>
<dbReference type="GeneID" id="27339136"/>
<dbReference type="GO" id="GO:0009116">
    <property type="term" value="P:nucleoside metabolic process"/>
    <property type="evidence" value="ECO:0007669"/>
    <property type="project" value="InterPro"/>
</dbReference>
<dbReference type="Pfam" id="PF00082">
    <property type="entry name" value="Peptidase_S8"/>
    <property type="match status" value="1"/>
</dbReference>
<keyword evidence="3 6" id="KW-0378">Hydrolase</keyword>
<sequence length="650" mass="72290">MARRRLRREEYTVGWVCALSVELTAAVVMLDERHEGLEQADDDDNSYELGRIGEHNVVIACLPAGLNGSLVAAVVAKQMMSTFRSIRFGLLVGIGGGVPIIEEDIRLGDVVVSSPRKDHGGVIQFDLGKLTPRGFQRAGFLNSPPAILRSAAVQMHASEEMGRSNLAEHLLKLRHIPKFTREAAGPDVLFEASYIHEDGPTCQSCSAEKQIARQPRPSEEPVVHYGTIASGNHTIKNAVERDAISEANGGVLCFETEAAGLMNSFPCLVIRGICHYADSHQNKMWRPYAAGTAAAWAKELLLVTPQSEVAKRSTEDKRTLAQKEADKWFTGESQMEKANRFLERYRKSPLHHKDMVMIGILDTGIDLDHPAFKPFIETRQIHQSLCRNFVKENEPMSDNSGHGTHCAHTILKVCRTARLYVAKVFENDEGDERSEDRIVEAINWLAEKEVDIVSMALAFGQQKLKIERAIRKAIGLHDVPVLFFAAASNDKHYSKDPVGHPARMDEVIRVNSCTYEGIKSSFSPSSDKKDNALGTIGEEILSAYSQQKYGIRIEMRQSGTSMATAVMTGIAGLVIEFMKFTEVPHDDTREMQMRLHSCSGMKAVLSRLMSANTVLDPHNYIYVMPWQLFSESHEHNDVVRDINRALDAGI</sequence>
<dbReference type="HOGENOM" id="CLU_421521_0_0_1"/>
<organism evidence="8 9">
    <name type="scientific">Exophiala spinifera</name>
    <dbReference type="NCBI Taxonomy" id="91928"/>
    <lineage>
        <taxon>Eukaryota</taxon>
        <taxon>Fungi</taxon>
        <taxon>Dikarya</taxon>
        <taxon>Ascomycota</taxon>
        <taxon>Pezizomycotina</taxon>
        <taxon>Eurotiomycetes</taxon>
        <taxon>Chaetothyriomycetidae</taxon>
        <taxon>Chaetothyriales</taxon>
        <taxon>Herpotrichiellaceae</taxon>
        <taxon>Exophiala</taxon>
    </lineage>
</organism>
<dbReference type="InterPro" id="IPR015500">
    <property type="entry name" value="Peptidase_S8_subtilisin-rel"/>
</dbReference>
<dbReference type="Proteomes" id="UP000053328">
    <property type="component" value="Unassembled WGS sequence"/>
</dbReference>
<dbReference type="PROSITE" id="PS00136">
    <property type="entry name" value="SUBTILASE_ASP"/>
    <property type="match status" value="1"/>
</dbReference>
<dbReference type="InterPro" id="IPR035994">
    <property type="entry name" value="Nucleoside_phosphorylase_sf"/>
</dbReference>
<keyword evidence="4 6" id="KW-0720">Serine protease</keyword>
<evidence type="ECO:0000256" key="1">
    <source>
        <dbReference type="ARBA" id="ARBA00022670"/>
    </source>
</evidence>
<keyword evidence="5" id="KW-0865">Zymogen</keyword>
<feature type="active site" description="Charge relay system" evidence="6">
    <location>
        <position position="402"/>
    </location>
</feature>
<dbReference type="Gene3D" id="3.40.50.200">
    <property type="entry name" value="Peptidase S8/S53 domain"/>
    <property type="match status" value="1"/>
</dbReference>
<evidence type="ECO:0000256" key="3">
    <source>
        <dbReference type="ARBA" id="ARBA00022801"/>
    </source>
</evidence>
<reference evidence="8 9" key="1">
    <citation type="submission" date="2015-01" db="EMBL/GenBank/DDBJ databases">
        <title>The Genome Sequence of Exophiala spinifera CBS89968.</title>
        <authorList>
            <consortium name="The Broad Institute Genomics Platform"/>
            <person name="Cuomo C."/>
            <person name="de Hoog S."/>
            <person name="Gorbushina A."/>
            <person name="Stielow B."/>
            <person name="Teixiera M."/>
            <person name="Abouelleil A."/>
            <person name="Chapman S.B."/>
            <person name="Priest M."/>
            <person name="Young S.K."/>
            <person name="Wortman J."/>
            <person name="Nusbaum C."/>
            <person name="Birren B."/>
        </authorList>
    </citation>
    <scope>NUCLEOTIDE SEQUENCE [LARGE SCALE GENOMIC DNA]</scope>
    <source>
        <strain evidence="8 9">CBS 89968</strain>
    </source>
</reference>
<evidence type="ECO:0000313" key="8">
    <source>
        <dbReference type="EMBL" id="KIW09710.1"/>
    </source>
</evidence>
<dbReference type="InterPro" id="IPR053137">
    <property type="entry name" value="NLR-like"/>
</dbReference>
<feature type="domain" description="Peptidase S8/S53" evidence="7">
    <location>
        <begin position="356"/>
        <end position="578"/>
    </location>
</feature>
<dbReference type="GO" id="GO:0004252">
    <property type="term" value="F:serine-type endopeptidase activity"/>
    <property type="evidence" value="ECO:0007669"/>
    <property type="project" value="UniProtKB-UniRule"/>
</dbReference>
<dbReference type="PRINTS" id="PR00723">
    <property type="entry name" value="SUBTILISIN"/>
</dbReference>
<gene>
    <name evidence="8" type="ORF">PV08_12053</name>
</gene>
<dbReference type="GO" id="GO:0006508">
    <property type="term" value="P:proteolysis"/>
    <property type="evidence" value="ECO:0007669"/>
    <property type="project" value="UniProtKB-KW"/>
</dbReference>
<dbReference type="InterPro" id="IPR036852">
    <property type="entry name" value="Peptidase_S8/S53_dom_sf"/>
</dbReference>
<evidence type="ECO:0000256" key="4">
    <source>
        <dbReference type="ARBA" id="ARBA00022825"/>
    </source>
</evidence>
<dbReference type="PROSITE" id="PS51892">
    <property type="entry name" value="SUBTILASE"/>
    <property type="match status" value="1"/>
</dbReference>
<evidence type="ECO:0000313" key="9">
    <source>
        <dbReference type="Proteomes" id="UP000053328"/>
    </source>
</evidence>
<dbReference type="VEuPathDB" id="FungiDB:PV08_12053"/>
<accession>A0A0D2AT62</accession>
<dbReference type="InterPro" id="IPR000209">
    <property type="entry name" value="Peptidase_S8/S53_dom"/>
</dbReference>
<evidence type="ECO:0000259" key="7">
    <source>
        <dbReference type="Pfam" id="PF00082"/>
    </source>
</evidence>
<dbReference type="PANTHER" id="PTHR46082:SF11">
    <property type="entry name" value="AAA+ ATPASE DOMAIN-CONTAINING PROTEIN-RELATED"/>
    <property type="match status" value="1"/>
</dbReference>
<dbReference type="SUPFAM" id="SSF53167">
    <property type="entry name" value="Purine and uridine phosphorylases"/>
    <property type="match status" value="1"/>
</dbReference>
<name>A0A0D2AT62_9EURO</name>
<keyword evidence="2" id="KW-0732">Signal</keyword>
<dbReference type="OrthoDB" id="4133481at2759"/>